<proteinExistence type="predicted"/>
<sequence>MSNEEIRQLAQWLSEAGLGGVELQRPGVQLVLKRHLESVAAHESIDPPTHANQVSIRTRGLGQLLLSHPDQPQVLIAEDNHVDKGQIVALLQVGDLLLPVRSPQAGHISQVLLQHGATVGYGEAIMQLEVAS</sequence>
<evidence type="ECO:0000313" key="2">
    <source>
        <dbReference type="EMBL" id="OZY41286.1"/>
    </source>
</evidence>
<name>A0A266LT90_PSEFR</name>
<evidence type="ECO:0000313" key="3">
    <source>
        <dbReference type="Proteomes" id="UP000216113"/>
    </source>
</evidence>
<dbReference type="RefSeq" id="WP_095029619.1">
    <property type="nucleotide sequence ID" value="NZ_NQKL01000009.1"/>
</dbReference>
<dbReference type="InterPro" id="IPR000089">
    <property type="entry name" value="Biotin_lipoyl"/>
</dbReference>
<reference evidence="2 3" key="1">
    <citation type="submission" date="2017-08" db="EMBL/GenBank/DDBJ databases">
        <title>Genomic and metabolic characterisation of spoilage-associated Pseudomonas species.</title>
        <authorList>
            <person name="Stanborough T."/>
            <person name="Fegan N."/>
            <person name="Powell S.M."/>
            <person name="Singh T."/>
            <person name="Tamplin M.L."/>
            <person name="Chandry P.S."/>
        </authorList>
    </citation>
    <scope>NUCLEOTIDE SEQUENCE [LARGE SCALE GENOMIC DNA]</scope>
    <source>
        <strain evidence="2 3">F1820</strain>
    </source>
</reference>
<dbReference type="Proteomes" id="UP000216113">
    <property type="component" value="Unassembled WGS sequence"/>
</dbReference>
<dbReference type="EMBL" id="NQKL01000009">
    <property type="protein sequence ID" value="OZY41286.1"/>
    <property type="molecule type" value="Genomic_DNA"/>
</dbReference>
<dbReference type="Gene3D" id="2.40.50.100">
    <property type="match status" value="1"/>
</dbReference>
<dbReference type="SUPFAM" id="SSF51230">
    <property type="entry name" value="Single hybrid motif"/>
    <property type="match status" value="1"/>
</dbReference>
<organism evidence="2 3">
    <name type="scientific">Pseudomonas fragi</name>
    <dbReference type="NCBI Taxonomy" id="296"/>
    <lineage>
        <taxon>Bacteria</taxon>
        <taxon>Pseudomonadati</taxon>
        <taxon>Pseudomonadota</taxon>
        <taxon>Gammaproteobacteria</taxon>
        <taxon>Pseudomonadales</taxon>
        <taxon>Pseudomonadaceae</taxon>
        <taxon>Pseudomonas</taxon>
    </lineage>
</organism>
<comment type="caution">
    <text evidence="2">The sequence shown here is derived from an EMBL/GenBank/DDBJ whole genome shotgun (WGS) entry which is preliminary data.</text>
</comment>
<dbReference type="Pfam" id="PF00364">
    <property type="entry name" value="Biotin_lipoyl"/>
    <property type="match status" value="1"/>
</dbReference>
<protein>
    <recommendedName>
        <fullName evidence="1">Lipoyl-binding domain-containing protein</fullName>
    </recommendedName>
</protein>
<gene>
    <name evidence="2" type="ORF">CJF43_13430</name>
</gene>
<dbReference type="AlphaFoldDB" id="A0A266LT90"/>
<evidence type="ECO:0000259" key="1">
    <source>
        <dbReference type="Pfam" id="PF00364"/>
    </source>
</evidence>
<accession>A0A266LT90</accession>
<dbReference type="InterPro" id="IPR011053">
    <property type="entry name" value="Single_hybrid_motif"/>
</dbReference>
<feature type="domain" description="Lipoyl-binding" evidence="1">
    <location>
        <begin position="73"/>
        <end position="128"/>
    </location>
</feature>